<dbReference type="AlphaFoldDB" id="A0A1J8QDY9"/>
<feature type="region of interest" description="Disordered" evidence="1">
    <location>
        <begin position="37"/>
        <end position="84"/>
    </location>
</feature>
<dbReference type="EMBL" id="LVVM01001596">
    <property type="protein sequence ID" value="OJA18163.1"/>
    <property type="molecule type" value="Genomic_DNA"/>
</dbReference>
<reference evidence="3 4" key="1">
    <citation type="submission" date="2016-03" db="EMBL/GenBank/DDBJ databases">
        <title>Comparative genomics of the ectomycorrhizal sister species Rhizopogon vinicolor and Rhizopogon vesiculosus (Basidiomycota: Boletales) reveals a divergence of the mating type B locus.</title>
        <authorList>
            <person name="Mujic A.B."/>
            <person name="Kuo A."/>
            <person name="Tritt A."/>
            <person name="Lipzen A."/>
            <person name="Chen C."/>
            <person name="Johnson J."/>
            <person name="Sharma A."/>
            <person name="Barry K."/>
            <person name="Grigoriev I.V."/>
            <person name="Spatafora J.W."/>
        </authorList>
    </citation>
    <scope>NUCLEOTIDE SEQUENCE [LARGE SCALE GENOMIC DNA]</scope>
    <source>
        <strain evidence="3 4">AM-OR11-056</strain>
    </source>
</reference>
<proteinExistence type="predicted"/>
<dbReference type="InterPro" id="IPR025165">
    <property type="entry name" value="DUF4100"/>
</dbReference>
<evidence type="ECO:0000259" key="2">
    <source>
        <dbReference type="Pfam" id="PF13352"/>
    </source>
</evidence>
<comment type="caution">
    <text evidence="3">The sequence shown here is derived from an EMBL/GenBank/DDBJ whole genome shotgun (WGS) entry which is preliminary data.</text>
</comment>
<feature type="domain" description="DUF4100" evidence="2">
    <location>
        <begin position="72"/>
        <end position="122"/>
    </location>
</feature>
<sequence length="147" mass="16517">MTTPEDKEDPDVTMVRALQLALKIAQENVARKQVKHVHFDQSIHSRNGPPPLVIPQIPTSTPIHTSSQPPPTPSTQYVFQSPLDNPSANKRILDNIMQTAISLPISDILAISPELRKQFKDQLWDEYEHTLHRAKDGTITAHHSIPL</sequence>
<protein>
    <recommendedName>
        <fullName evidence="2">DUF4100 domain-containing protein</fullName>
    </recommendedName>
</protein>
<evidence type="ECO:0000313" key="4">
    <source>
        <dbReference type="Proteomes" id="UP000183567"/>
    </source>
</evidence>
<feature type="compositionally biased region" description="Low complexity" evidence="1">
    <location>
        <begin position="54"/>
        <end position="67"/>
    </location>
</feature>
<organism evidence="3 4">
    <name type="scientific">Rhizopogon vesiculosus</name>
    <dbReference type="NCBI Taxonomy" id="180088"/>
    <lineage>
        <taxon>Eukaryota</taxon>
        <taxon>Fungi</taxon>
        <taxon>Dikarya</taxon>
        <taxon>Basidiomycota</taxon>
        <taxon>Agaricomycotina</taxon>
        <taxon>Agaricomycetes</taxon>
        <taxon>Agaricomycetidae</taxon>
        <taxon>Boletales</taxon>
        <taxon>Suillineae</taxon>
        <taxon>Rhizopogonaceae</taxon>
        <taxon>Rhizopogon</taxon>
    </lineage>
</organism>
<gene>
    <name evidence="3" type="ORF">AZE42_13898</name>
</gene>
<dbReference type="Pfam" id="PF13352">
    <property type="entry name" value="DUF4100"/>
    <property type="match status" value="1"/>
</dbReference>
<keyword evidence="4" id="KW-1185">Reference proteome</keyword>
<dbReference type="OrthoDB" id="3202009at2759"/>
<accession>A0A1J8QDY9</accession>
<name>A0A1J8QDY9_9AGAM</name>
<evidence type="ECO:0000313" key="3">
    <source>
        <dbReference type="EMBL" id="OJA18163.1"/>
    </source>
</evidence>
<dbReference type="Proteomes" id="UP000183567">
    <property type="component" value="Unassembled WGS sequence"/>
</dbReference>
<evidence type="ECO:0000256" key="1">
    <source>
        <dbReference type="SAM" id="MobiDB-lite"/>
    </source>
</evidence>